<evidence type="ECO:0000256" key="2">
    <source>
        <dbReference type="ARBA" id="ARBA00010072"/>
    </source>
</evidence>
<evidence type="ECO:0000256" key="6">
    <source>
        <dbReference type="ARBA" id="ARBA00022970"/>
    </source>
</evidence>
<reference evidence="11 12" key="1">
    <citation type="journal article" date="2020" name="Carbohydr. Polym.">
        <title>Characterization and optimization of production of bacterial cellulose from strain CGMCC 17276 based on whole-genome analysis.</title>
        <authorList>
            <person name="Lu T."/>
            <person name="Gao H."/>
            <person name="Liao B."/>
            <person name="Wu J."/>
            <person name="Zhang W."/>
            <person name="Huang J."/>
            <person name="Liu M."/>
            <person name="Huang J."/>
            <person name="Chang Z."/>
            <person name="Jin M."/>
            <person name="Yi Z."/>
            <person name="Jiang D."/>
        </authorList>
    </citation>
    <scope>NUCLEOTIDE SEQUENCE [LARGE SCALE GENOMIC DNA]</scope>
    <source>
        <strain evidence="11 12">CGMCC 17276</strain>
    </source>
</reference>
<dbReference type="OrthoDB" id="7190458at2"/>
<gene>
    <name evidence="11" type="ORF">FMA36_08965</name>
</gene>
<comment type="similarity">
    <text evidence="2">Belongs to the binding-protein-dependent transport system permease family. HisMQ subfamily.</text>
</comment>
<comment type="subcellular location">
    <subcellularLocation>
        <location evidence="1">Cell inner membrane</location>
        <topology evidence="1">Multi-pass membrane protein</topology>
    </subcellularLocation>
    <subcellularLocation>
        <location evidence="9">Cell membrane</location>
        <topology evidence="9">Multi-pass membrane protein</topology>
    </subcellularLocation>
</comment>
<keyword evidence="5 9" id="KW-0812">Transmembrane</keyword>
<dbReference type="InterPro" id="IPR035906">
    <property type="entry name" value="MetI-like_sf"/>
</dbReference>
<keyword evidence="8 9" id="KW-0472">Membrane</keyword>
<evidence type="ECO:0000256" key="7">
    <source>
        <dbReference type="ARBA" id="ARBA00022989"/>
    </source>
</evidence>
<dbReference type="GO" id="GO:0043190">
    <property type="term" value="C:ATP-binding cassette (ABC) transporter complex"/>
    <property type="evidence" value="ECO:0007669"/>
    <property type="project" value="InterPro"/>
</dbReference>
<dbReference type="InterPro" id="IPR000515">
    <property type="entry name" value="MetI-like"/>
</dbReference>
<evidence type="ECO:0000256" key="1">
    <source>
        <dbReference type="ARBA" id="ARBA00004429"/>
    </source>
</evidence>
<feature type="transmembrane region" description="Helical" evidence="9">
    <location>
        <begin position="52"/>
        <end position="75"/>
    </location>
</feature>
<evidence type="ECO:0000256" key="3">
    <source>
        <dbReference type="ARBA" id="ARBA00022448"/>
    </source>
</evidence>
<keyword evidence="6" id="KW-0029">Amino-acid transport</keyword>
<keyword evidence="7 9" id="KW-1133">Transmembrane helix</keyword>
<dbReference type="GO" id="GO:0006865">
    <property type="term" value="P:amino acid transport"/>
    <property type="evidence" value="ECO:0007669"/>
    <property type="project" value="UniProtKB-KW"/>
</dbReference>
<feature type="transmembrane region" description="Helical" evidence="9">
    <location>
        <begin position="20"/>
        <end position="40"/>
    </location>
</feature>
<organism evidence="11 12">
    <name type="scientific">Komagataeibacter xylinus</name>
    <name type="common">Gluconacetobacter xylinus</name>
    <dbReference type="NCBI Taxonomy" id="28448"/>
    <lineage>
        <taxon>Bacteria</taxon>
        <taxon>Pseudomonadati</taxon>
        <taxon>Pseudomonadota</taxon>
        <taxon>Alphaproteobacteria</taxon>
        <taxon>Acetobacterales</taxon>
        <taxon>Acetobacteraceae</taxon>
        <taxon>Komagataeibacter</taxon>
    </lineage>
</organism>
<keyword evidence="3 9" id="KW-0813">Transport</keyword>
<dbReference type="Pfam" id="PF00528">
    <property type="entry name" value="BPD_transp_1"/>
    <property type="match status" value="1"/>
</dbReference>
<keyword evidence="4" id="KW-1003">Cell membrane</keyword>
<proteinExistence type="inferred from homology"/>
<dbReference type="RefSeq" id="WP_159262045.1">
    <property type="nucleotide sequence ID" value="NZ_CP041348.1"/>
</dbReference>
<dbReference type="GO" id="GO:0022857">
    <property type="term" value="F:transmembrane transporter activity"/>
    <property type="evidence" value="ECO:0007669"/>
    <property type="project" value="InterPro"/>
</dbReference>
<sequence length="217" mass="23709">MHYTILSSLLFILRGAVSTVEIVVCVMLVSLPVALLIALAQLRGSRIVELSLVVLGAIMRGLPPLVILFMCYFMSPLLGLSLSPFVSAVVALSLYIVFYFSECFRSGLLAIPQGQYEAITAMGFTPFHAFCRILFPQIIPNVMPTLSGYVTEVIKTSSLASTISVMELTSNGYQMMMSSGRPFTILAVVGALYAFLDLVSAYPQRMIVRHFSVRSSS</sequence>
<dbReference type="SUPFAM" id="SSF161098">
    <property type="entry name" value="MetI-like"/>
    <property type="match status" value="1"/>
</dbReference>
<evidence type="ECO:0000313" key="12">
    <source>
        <dbReference type="Proteomes" id="UP000464674"/>
    </source>
</evidence>
<evidence type="ECO:0000256" key="5">
    <source>
        <dbReference type="ARBA" id="ARBA00022692"/>
    </source>
</evidence>
<name>A0A857FT03_KOMXY</name>
<dbReference type="EMBL" id="CP041348">
    <property type="protein sequence ID" value="QHC35594.1"/>
    <property type="molecule type" value="Genomic_DNA"/>
</dbReference>
<dbReference type="Gene3D" id="1.10.3720.10">
    <property type="entry name" value="MetI-like"/>
    <property type="match status" value="1"/>
</dbReference>
<dbReference type="Proteomes" id="UP000464674">
    <property type="component" value="Chromosome"/>
</dbReference>
<evidence type="ECO:0000259" key="10">
    <source>
        <dbReference type="PROSITE" id="PS50928"/>
    </source>
</evidence>
<dbReference type="CDD" id="cd06261">
    <property type="entry name" value="TM_PBP2"/>
    <property type="match status" value="1"/>
</dbReference>
<dbReference type="AlphaFoldDB" id="A0A857FT03"/>
<dbReference type="PANTHER" id="PTHR30614:SF0">
    <property type="entry name" value="L-CYSTINE TRANSPORT SYSTEM PERMEASE PROTEIN TCYL"/>
    <property type="match status" value="1"/>
</dbReference>
<dbReference type="InterPro" id="IPR010065">
    <property type="entry name" value="AA_ABC_transptr_permease_3TM"/>
</dbReference>
<feature type="transmembrane region" description="Helical" evidence="9">
    <location>
        <begin position="183"/>
        <end position="202"/>
    </location>
</feature>
<accession>A0A857FT03</accession>
<dbReference type="NCBIfam" id="TIGR01726">
    <property type="entry name" value="HEQRo_perm_3TM"/>
    <property type="match status" value="1"/>
</dbReference>
<dbReference type="PROSITE" id="PS50928">
    <property type="entry name" value="ABC_TM1"/>
    <property type="match status" value="1"/>
</dbReference>
<evidence type="ECO:0000256" key="8">
    <source>
        <dbReference type="ARBA" id="ARBA00023136"/>
    </source>
</evidence>
<feature type="transmembrane region" description="Helical" evidence="9">
    <location>
        <begin position="81"/>
        <end position="100"/>
    </location>
</feature>
<dbReference type="PANTHER" id="PTHR30614">
    <property type="entry name" value="MEMBRANE COMPONENT OF AMINO ACID ABC TRANSPORTER"/>
    <property type="match status" value="1"/>
</dbReference>
<feature type="domain" description="ABC transmembrane type-1" evidence="10">
    <location>
        <begin position="16"/>
        <end position="204"/>
    </location>
</feature>
<dbReference type="InterPro" id="IPR043429">
    <property type="entry name" value="ArtM/GltK/GlnP/TcyL/YhdX-like"/>
</dbReference>
<evidence type="ECO:0000256" key="9">
    <source>
        <dbReference type="RuleBase" id="RU363032"/>
    </source>
</evidence>
<evidence type="ECO:0000313" key="11">
    <source>
        <dbReference type="EMBL" id="QHC35594.1"/>
    </source>
</evidence>
<evidence type="ECO:0000256" key="4">
    <source>
        <dbReference type="ARBA" id="ARBA00022475"/>
    </source>
</evidence>
<protein>
    <submittedName>
        <fullName evidence="11">Amino acid ABC transporter permease</fullName>
    </submittedName>
</protein>